<feature type="region of interest" description="Disordered" evidence="1">
    <location>
        <begin position="247"/>
        <end position="275"/>
    </location>
</feature>
<feature type="compositionally biased region" description="Pro residues" evidence="1">
    <location>
        <begin position="176"/>
        <end position="189"/>
    </location>
</feature>
<feature type="compositionally biased region" description="Basic and acidic residues" evidence="1">
    <location>
        <begin position="248"/>
        <end position="259"/>
    </location>
</feature>
<reference evidence="2 3" key="1">
    <citation type="journal article" date="2023" name="Plants (Basel)">
        <title>Bridging the Gap: Combining Genomics and Transcriptomics Approaches to Understand Stylosanthes scabra, an Orphan Legume from the Brazilian Caatinga.</title>
        <authorList>
            <person name="Ferreira-Neto J.R.C."/>
            <person name="da Silva M.D."/>
            <person name="Binneck E."/>
            <person name="de Melo N.F."/>
            <person name="da Silva R.H."/>
            <person name="de Melo A.L.T.M."/>
            <person name="Pandolfi V."/>
            <person name="Bustamante F.O."/>
            <person name="Brasileiro-Vidal A.C."/>
            <person name="Benko-Iseppon A.M."/>
        </authorList>
    </citation>
    <scope>NUCLEOTIDE SEQUENCE [LARGE SCALE GENOMIC DNA]</scope>
    <source>
        <tissue evidence="2">Leaves</tissue>
    </source>
</reference>
<protein>
    <submittedName>
        <fullName evidence="2">Uncharacterized protein</fullName>
    </submittedName>
</protein>
<dbReference type="EMBL" id="JASCZI010211569">
    <property type="protein sequence ID" value="MED6194549.1"/>
    <property type="molecule type" value="Genomic_DNA"/>
</dbReference>
<sequence length="307" mass="35515">MLKEIKEGQQPTPVTMKQQAGNSQQKPLKYCGICFANSHHIDECLQIQEDNTVAAAQNFVEFTILPPNNKQYRVQGPNGQPVRWNPTPQQLAQSRQLYMSTMPQHTQNVRYQSPYLRQQSPSANDPLNKYEEVERIRQKEDQEMMEMQNQITNRLNQIAKMLQKSTSQPIQHQPQAPIPNSLPPQPLPNPKGFLNAIHDEVRSEDESEDTDNEETEQHLYELLLKMAESKDGRGANNEELMGFCEEYGSAREDSETDQERETEDEWEKEMQSDKEKFCINTISDMKKDEEDYQQSVKTQELALSPAK</sequence>
<name>A0ABU6XAG3_9FABA</name>
<evidence type="ECO:0000313" key="2">
    <source>
        <dbReference type="EMBL" id="MED6194549.1"/>
    </source>
</evidence>
<accession>A0ABU6XAG3</accession>
<evidence type="ECO:0000313" key="3">
    <source>
        <dbReference type="Proteomes" id="UP001341840"/>
    </source>
</evidence>
<dbReference type="Proteomes" id="UP001341840">
    <property type="component" value="Unassembled WGS sequence"/>
</dbReference>
<evidence type="ECO:0000256" key="1">
    <source>
        <dbReference type="SAM" id="MobiDB-lite"/>
    </source>
</evidence>
<feature type="region of interest" description="Disordered" evidence="1">
    <location>
        <begin position="1"/>
        <end position="22"/>
    </location>
</feature>
<comment type="caution">
    <text evidence="2">The sequence shown here is derived from an EMBL/GenBank/DDBJ whole genome shotgun (WGS) entry which is preliminary data.</text>
</comment>
<keyword evidence="3" id="KW-1185">Reference proteome</keyword>
<gene>
    <name evidence="2" type="ORF">PIB30_029576</name>
</gene>
<feature type="region of interest" description="Disordered" evidence="1">
    <location>
        <begin position="287"/>
        <end position="307"/>
    </location>
</feature>
<organism evidence="2 3">
    <name type="scientific">Stylosanthes scabra</name>
    <dbReference type="NCBI Taxonomy" id="79078"/>
    <lineage>
        <taxon>Eukaryota</taxon>
        <taxon>Viridiplantae</taxon>
        <taxon>Streptophyta</taxon>
        <taxon>Embryophyta</taxon>
        <taxon>Tracheophyta</taxon>
        <taxon>Spermatophyta</taxon>
        <taxon>Magnoliopsida</taxon>
        <taxon>eudicotyledons</taxon>
        <taxon>Gunneridae</taxon>
        <taxon>Pentapetalae</taxon>
        <taxon>rosids</taxon>
        <taxon>fabids</taxon>
        <taxon>Fabales</taxon>
        <taxon>Fabaceae</taxon>
        <taxon>Papilionoideae</taxon>
        <taxon>50 kb inversion clade</taxon>
        <taxon>dalbergioids sensu lato</taxon>
        <taxon>Dalbergieae</taxon>
        <taxon>Pterocarpus clade</taxon>
        <taxon>Stylosanthes</taxon>
    </lineage>
</organism>
<feature type="region of interest" description="Disordered" evidence="1">
    <location>
        <begin position="162"/>
        <end position="194"/>
    </location>
</feature>
<proteinExistence type="predicted"/>
<feature type="compositionally biased region" description="Polar residues" evidence="1">
    <location>
        <begin position="9"/>
        <end position="22"/>
    </location>
</feature>